<dbReference type="InterPro" id="IPR005123">
    <property type="entry name" value="Oxoglu/Fe-dep_dioxygenase_dom"/>
</dbReference>
<keyword evidence="6" id="KW-0256">Endoplasmic reticulum</keyword>
<dbReference type="SMART" id="SM00702">
    <property type="entry name" value="P4Hc"/>
    <property type="match status" value="1"/>
</dbReference>
<protein>
    <recommendedName>
        <fullName evidence="3">procollagen-lysine 5-dioxygenase</fullName>
        <ecNumber evidence="3">1.14.11.4</ecNumber>
    </recommendedName>
</protein>
<dbReference type="Gene3D" id="3.90.550.10">
    <property type="entry name" value="Spore Coat Polysaccharide Biosynthesis Protein SpsA, Chain A"/>
    <property type="match status" value="1"/>
</dbReference>
<proteinExistence type="predicted"/>
<evidence type="ECO:0000256" key="10">
    <source>
        <dbReference type="ARBA" id="ARBA00023004"/>
    </source>
</evidence>
<evidence type="ECO:0000256" key="8">
    <source>
        <dbReference type="ARBA" id="ARBA00022964"/>
    </source>
</evidence>
<dbReference type="InterPro" id="IPR044861">
    <property type="entry name" value="IPNS-like_FE2OG_OXY"/>
</dbReference>
<name>A0A0P6GL54_9CRUS</name>
<evidence type="ECO:0000256" key="3">
    <source>
        <dbReference type="ARBA" id="ARBA00012264"/>
    </source>
</evidence>
<keyword evidence="9" id="KW-0560">Oxidoreductase</keyword>
<comment type="catalytic activity">
    <reaction evidence="12">
        <text>L-lysyl-[collagen] + 2-oxoglutarate + O2 = (5R)-5-hydroxy-L-lysyl-[collagen] + succinate + CO2</text>
        <dbReference type="Rhea" id="RHEA:16569"/>
        <dbReference type="Rhea" id="RHEA-COMP:12751"/>
        <dbReference type="Rhea" id="RHEA-COMP:12752"/>
        <dbReference type="ChEBI" id="CHEBI:15379"/>
        <dbReference type="ChEBI" id="CHEBI:16526"/>
        <dbReference type="ChEBI" id="CHEBI:16810"/>
        <dbReference type="ChEBI" id="CHEBI:29969"/>
        <dbReference type="ChEBI" id="CHEBI:30031"/>
        <dbReference type="ChEBI" id="CHEBI:133442"/>
        <dbReference type="EC" id="1.14.11.4"/>
    </reaction>
</comment>
<dbReference type="Gene3D" id="2.60.120.620">
    <property type="entry name" value="q2cbj1_9rhob like domain"/>
    <property type="match status" value="1"/>
</dbReference>
<evidence type="ECO:0000313" key="13">
    <source>
        <dbReference type="EMBL" id="JAN62576.1"/>
    </source>
</evidence>
<evidence type="ECO:0000256" key="7">
    <source>
        <dbReference type="ARBA" id="ARBA00022896"/>
    </source>
</evidence>
<dbReference type="EMBL" id="GDIQ01032161">
    <property type="protein sequence ID" value="JAN62576.1"/>
    <property type="molecule type" value="Transcribed_RNA"/>
</dbReference>
<dbReference type="PROSITE" id="PS51471">
    <property type="entry name" value="FE2OG_OXY"/>
    <property type="match status" value="1"/>
</dbReference>
<dbReference type="EC" id="1.14.11.4" evidence="3"/>
<dbReference type="Pfam" id="PF25238">
    <property type="entry name" value="OGFOD2-like"/>
    <property type="match status" value="1"/>
</dbReference>
<evidence type="ECO:0000256" key="6">
    <source>
        <dbReference type="ARBA" id="ARBA00022824"/>
    </source>
</evidence>
<organism evidence="13">
    <name type="scientific">Daphnia magna</name>
    <dbReference type="NCBI Taxonomy" id="35525"/>
    <lineage>
        <taxon>Eukaryota</taxon>
        <taxon>Metazoa</taxon>
        <taxon>Ecdysozoa</taxon>
        <taxon>Arthropoda</taxon>
        <taxon>Crustacea</taxon>
        <taxon>Branchiopoda</taxon>
        <taxon>Diplostraca</taxon>
        <taxon>Cladocera</taxon>
        <taxon>Anomopoda</taxon>
        <taxon>Daphniidae</taxon>
        <taxon>Daphnia</taxon>
    </lineage>
</organism>
<dbReference type="SUPFAM" id="SSF53448">
    <property type="entry name" value="Nucleotide-diphospho-sugar transferases"/>
    <property type="match status" value="1"/>
</dbReference>
<comment type="subcellular location">
    <subcellularLocation>
        <location evidence="2">Endoplasmic reticulum</location>
    </subcellularLocation>
</comment>
<keyword evidence="10" id="KW-0408">Iron</keyword>
<dbReference type="InterPro" id="IPR006620">
    <property type="entry name" value="Pro_4_hyd_alph"/>
</dbReference>
<dbReference type="Pfam" id="PF03171">
    <property type="entry name" value="2OG-FeII_Oxy"/>
    <property type="match status" value="1"/>
</dbReference>
<accession>A0A0P6GL54</accession>
<dbReference type="InterPro" id="IPR050757">
    <property type="entry name" value="Collagen_mod_GT25"/>
</dbReference>
<dbReference type="OrthoDB" id="69177at2759"/>
<dbReference type="GO" id="GO:0031418">
    <property type="term" value="F:L-ascorbic acid binding"/>
    <property type="evidence" value="ECO:0007669"/>
    <property type="project" value="UniProtKB-KW"/>
</dbReference>
<dbReference type="InterPro" id="IPR029044">
    <property type="entry name" value="Nucleotide-diphossugar_trans"/>
</dbReference>
<dbReference type="GO" id="GO:0005783">
    <property type="term" value="C:endoplasmic reticulum"/>
    <property type="evidence" value="ECO:0007669"/>
    <property type="project" value="UniProtKB-SubCell"/>
</dbReference>
<dbReference type="GO" id="GO:0008475">
    <property type="term" value="F:procollagen-lysine 5-dioxygenase activity"/>
    <property type="evidence" value="ECO:0007669"/>
    <property type="project" value="UniProtKB-EC"/>
</dbReference>
<dbReference type="PANTHER" id="PTHR10730:SF45">
    <property type="entry name" value="PROCOLLAGEN-LYSINE,2-OXOGLUTARATE 5-DIOXYGENASE"/>
    <property type="match status" value="1"/>
</dbReference>
<dbReference type="InterPro" id="IPR057589">
    <property type="entry name" value="GT_PLOD"/>
</dbReference>
<dbReference type="GO" id="GO:0005506">
    <property type="term" value="F:iron ion binding"/>
    <property type="evidence" value="ECO:0007669"/>
    <property type="project" value="InterPro"/>
</dbReference>
<keyword evidence="8 13" id="KW-0223">Dioxygenase</keyword>
<evidence type="ECO:0000256" key="1">
    <source>
        <dbReference type="ARBA" id="ARBA00001961"/>
    </source>
</evidence>
<dbReference type="AlphaFoldDB" id="A0A0P6GL54"/>
<evidence type="ECO:0000256" key="12">
    <source>
        <dbReference type="ARBA" id="ARBA00047930"/>
    </source>
</evidence>
<sequence length="740" mass="86043">MRLKFQWVLLVSLAVLSAGADDKDAADVLTNEAPSAERKFLILTVATEETSGYKRYQRSVKINGLPVKVLGLGEEWKGGDMANSVGGGQKVLMLRKELELHKDDPEKIIMFTDAYDVLFNANEEKILEQFHQFNARVVFSAEGFCWPDPNLASKYPEVERGKRFLNSGLFMGYAPELYKILNDGEIANDDDDQLYYTKIFLDEKKRGKLNIKLDHRSEIFQNLNGAISDVELRFIGTESHLENTVYNTVPLVIHANGPTKLFLNTLGNYIPKSWNAEEGCLNCWEDMNSLEKKKPKDFPKVVIGIFIENPTPFFEEFLHKFLALSYPKDKINLYIHNGASYHAKQIAGFVESHGKEYASVKLINHDENVKEWHARNLGIEECLKKKCEYYFNVDSLAQIDNPHTLKLLIEQNRPVVAPMMIRPYQAWSNFWGSLTTDGFYARSIDYMEIVQGQRRGLWNVPFVTSIYLVRGDIIHNPKTKPSYIYNLLDADMAFCTNMRNNDVYLYVTNRLDWGHLVTVDNFETHHFNNELYEIQNNRWDWEKRYLHVNYSQNLDTNLNVTMPCPDVFWFPMVTERFCDELVGEMENFGQWSDGTNTDPRLEGGYESVPTRDIHMKQIGLEPGWLHFLQHYVQPLQQRVYEGYWNDPPRSTMNFVVRYRPDEQPFLKPHHDSSTYTINLALNRPKIDYEGGGCRFLRYNCSVQDTRKGWMLMHPGRLTHYHEGLYVTKGTRYIMISFVDP</sequence>
<dbReference type="PANTHER" id="PTHR10730">
    <property type="entry name" value="PROCOLLAGEN-LYSINE,2-OXOGLUTARATE 5-DIOXYGENASE/GLYCOSYLTRANSFERASE 25 FAMILY MEMBER"/>
    <property type="match status" value="1"/>
</dbReference>
<comment type="cofactor">
    <cofactor evidence="1">
        <name>L-ascorbate</name>
        <dbReference type="ChEBI" id="CHEBI:38290"/>
    </cofactor>
</comment>
<keyword evidence="5" id="KW-0732">Signal</keyword>
<keyword evidence="7" id="KW-0847">Vitamin C</keyword>
<evidence type="ECO:0000256" key="4">
    <source>
        <dbReference type="ARBA" id="ARBA00022723"/>
    </source>
</evidence>
<evidence type="ECO:0000256" key="5">
    <source>
        <dbReference type="ARBA" id="ARBA00022729"/>
    </source>
</evidence>
<evidence type="ECO:0000256" key="2">
    <source>
        <dbReference type="ARBA" id="ARBA00004240"/>
    </source>
</evidence>
<evidence type="ECO:0000256" key="9">
    <source>
        <dbReference type="ARBA" id="ARBA00023002"/>
    </source>
</evidence>
<dbReference type="Pfam" id="PF25342">
    <property type="entry name" value="GT_PLOD"/>
    <property type="match status" value="1"/>
</dbReference>
<reference evidence="13" key="1">
    <citation type="submission" date="2015-10" db="EMBL/GenBank/DDBJ databases">
        <title>EvidentialGene: Evidence-directed Construction of Complete mRNA Transcriptomes without Genomes.</title>
        <authorList>
            <person name="Gilbert D.G."/>
        </authorList>
    </citation>
    <scope>NUCLEOTIDE SEQUENCE</scope>
</reference>
<keyword evidence="4" id="KW-0479">Metal-binding</keyword>
<keyword evidence="11" id="KW-0325">Glycoprotein</keyword>
<evidence type="ECO:0000256" key="11">
    <source>
        <dbReference type="ARBA" id="ARBA00023180"/>
    </source>
</evidence>